<organism evidence="2 3">
    <name type="scientific">Colletotrichum asianum</name>
    <dbReference type="NCBI Taxonomy" id="702518"/>
    <lineage>
        <taxon>Eukaryota</taxon>
        <taxon>Fungi</taxon>
        <taxon>Dikarya</taxon>
        <taxon>Ascomycota</taxon>
        <taxon>Pezizomycotina</taxon>
        <taxon>Sordariomycetes</taxon>
        <taxon>Hypocreomycetidae</taxon>
        <taxon>Glomerellales</taxon>
        <taxon>Glomerellaceae</taxon>
        <taxon>Colletotrichum</taxon>
        <taxon>Colletotrichum gloeosporioides species complex</taxon>
    </lineage>
</organism>
<dbReference type="AlphaFoldDB" id="A0A8H3ZML4"/>
<keyword evidence="1" id="KW-0472">Membrane</keyword>
<dbReference type="Proteomes" id="UP000434172">
    <property type="component" value="Unassembled WGS sequence"/>
</dbReference>
<gene>
    <name evidence="2" type="ORF">GQ607_013421</name>
</gene>
<keyword evidence="1" id="KW-1133">Transmembrane helix</keyword>
<name>A0A8H3ZML4_9PEZI</name>
<feature type="transmembrane region" description="Helical" evidence="1">
    <location>
        <begin position="32"/>
        <end position="54"/>
    </location>
</feature>
<accession>A0A8H3ZML4</accession>
<dbReference type="OrthoDB" id="4848539at2759"/>
<keyword evidence="1" id="KW-0812">Transmembrane</keyword>
<sequence length="106" mass="12158">MPPILSSRMMIGPVGTPHFDPNTYQEELQDSIIVACVLGYAMIGVLSLVCINNFRLAALPAWYKATERRTRDKVLLSFWYFAAIFLWPLVLPPWLETPTKQFHFEG</sequence>
<proteinExistence type="predicted"/>
<reference evidence="2 3" key="1">
    <citation type="submission" date="2019-12" db="EMBL/GenBank/DDBJ databases">
        <title>A genome sequence resource for the geographically widespread anthracnose pathogen Colletotrichum asianum.</title>
        <authorList>
            <person name="Meng Y."/>
        </authorList>
    </citation>
    <scope>NUCLEOTIDE SEQUENCE [LARGE SCALE GENOMIC DNA]</scope>
    <source>
        <strain evidence="2 3">ICMP 18580</strain>
    </source>
</reference>
<feature type="transmembrane region" description="Helical" evidence="1">
    <location>
        <begin position="74"/>
        <end position="95"/>
    </location>
</feature>
<evidence type="ECO:0000313" key="2">
    <source>
        <dbReference type="EMBL" id="KAF0319316.1"/>
    </source>
</evidence>
<evidence type="ECO:0000256" key="1">
    <source>
        <dbReference type="SAM" id="Phobius"/>
    </source>
</evidence>
<evidence type="ECO:0000313" key="3">
    <source>
        <dbReference type="Proteomes" id="UP000434172"/>
    </source>
</evidence>
<keyword evidence="3" id="KW-1185">Reference proteome</keyword>
<protein>
    <submittedName>
        <fullName evidence="2">Uncharacterized protein</fullName>
    </submittedName>
</protein>
<dbReference type="EMBL" id="WOWK01000097">
    <property type="protein sequence ID" value="KAF0319316.1"/>
    <property type="molecule type" value="Genomic_DNA"/>
</dbReference>
<comment type="caution">
    <text evidence="2">The sequence shown here is derived from an EMBL/GenBank/DDBJ whole genome shotgun (WGS) entry which is preliminary data.</text>
</comment>